<dbReference type="SUPFAM" id="SSF52540">
    <property type="entry name" value="P-loop containing nucleoside triphosphate hydrolases"/>
    <property type="match status" value="1"/>
</dbReference>
<dbReference type="InterPro" id="IPR003593">
    <property type="entry name" value="AAA+_ATPase"/>
</dbReference>
<dbReference type="SUPFAM" id="SSF90123">
    <property type="entry name" value="ABC transporter transmembrane region"/>
    <property type="match status" value="1"/>
</dbReference>
<evidence type="ECO:0000259" key="8">
    <source>
        <dbReference type="PROSITE" id="PS50893"/>
    </source>
</evidence>
<dbReference type="InterPro" id="IPR017871">
    <property type="entry name" value="ABC_transporter-like_CS"/>
</dbReference>
<feature type="transmembrane region" description="Helical" evidence="7">
    <location>
        <begin position="276"/>
        <end position="297"/>
    </location>
</feature>
<dbReference type="Pfam" id="PF00005">
    <property type="entry name" value="ABC_tran"/>
    <property type="match status" value="1"/>
</dbReference>
<dbReference type="GO" id="GO:0016887">
    <property type="term" value="F:ATP hydrolysis activity"/>
    <property type="evidence" value="ECO:0007669"/>
    <property type="project" value="InterPro"/>
</dbReference>
<feature type="transmembrane region" description="Helical" evidence="7">
    <location>
        <begin position="251"/>
        <end position="270"/>
    </location>
</feature>
<dbReference type="GO" id="GO:0005886">
    <property type="term" value="C:plasma membrane"/>
    <property type="evidence" value="ECO:0007669"/>
    <property type="project" value="UniProtKB-SubCell"/>
</dbReference>
<keyword evidence="6 7" id="KW-0472">Membrane</keyword>
<keyword evidence="3" id="KW-0547">Nucleotide-binding</keyword>
<feature type="transmembrane region" description="Helical" evidence="7">
    <location>
        <begin position="55"/>
        <end position="75"/>
    </location>
</feature>
<dbReference type="AlphaFoldDB" id="A0A2U1ZTD6"/>
<dbReference type="InterPro" id="IPR036640">
    <property type="entry name" value="ABC1_TM_sf"/>
</dbReference>
<dbReference type="InterPro" id="IPR039421">
    <property type="entry name" value="Type_1_exporter"/>
</dbReference>
<dbReference type="InterPro" id="IPR003439">
    <property type="entry name" value="ABC_transporter-like_ATP-bd"/>
</dbReference>
<dbReference type="Proteomes" id="UP000245166">
    <property type="component" value="Unassembled WGS sequence"/>
</dbReference>
<evidence type="ECO:0000256" key="7">
    <source>
        <dbReference type="SAM" id="Phobius"/>
    </source>
</evidence>
<dbReference type="Gene3D" id="1.20.1560.10">
    <property type="entry name" value="ABC transporter type 1, transmembrane domain"/>
    <property type="match status" value="1"/>
</dbReference>
<dbReference type="SMART" id="SM00382">
    <property type="entry name" value="AAA"/>
    <property type="match status" value="1"/>
</dbReference>
<protein>
    <recommendedName>
        <fullName evidence="8">ABC transporter domain-containing protein</fullName>
    </recommendedName>
</protein>
<evidence type="ECO:0000256" key="2">
    <source>
        <dbReference type="ARBA" id="ARBA00022692"/>
    </source>
</evidence>
<feature type="transmembrane region" description="Helical" evidence="7">
    <location>
        <begin position="135"/>
        <end position="156"/>
    </location>
</feature>
<dbReference type="RefSeq" id="WP_109228627.1">
    <property type="nucleotide sequence ID" value="NZ_PYHR01000002.1"/>
</dbReference>
<dbReference type="PROSITE" id="PS50893">
    <property type="entry name" value="ABC_TRANSPORTER_2"/>
    <property type="match status" value="1"/>
</dbReference>
<evidence type="ECO:0000313" key="9">
    <source>
        <dbReference type="EMBL" id="PWD50244.1"/>
    </source>
</evidence>
<sequence>MRAAAAGVAFIVRRIWRVSPLRVLSSVTVTLLLAFVPALQVYALAQLVERLDGDAGFADVAPPLLLVVAVIGLGGPVRSVATTLRTEAEHGVAAALTGDVMHRAAHTSPSDLARPETTAELQKQQEIATEASRSLFGGLVSGAEGVISTAAIVVAVATFSRLAGLLTVLALIPALVAGRLLARVWSRYWDAAGPPFGRVRYLGNLLVRQRSAVELATLGAGPSVADDAAQRWDEIRALRVALSRRELRSDWLVGAVTTVFVLGALAALLTDTGYSPVAVAGITGITAGAAAVGMAGVHLGRLLSTGPQAAQLRDFLASATPAADTGRAAPTQIDHLRVSGLTHTYPGRDSPAVTGVSVEARRGEVIALVGANGAGKTTALRGLLGLLEVDRGTVTLDGVAPTDVGTSAWLQRFGTLVQEFERYEFSIRRNLLLGAEGRTVADEELWSALELAGLAAFVRGLPDGLDAMLGEQWGGTALSGGQWQRLSLARVAVRNAPVWVLDEATAAVDAESEEAILGRLVADRARRITILVSHRAWTLRDVDRIYVLDDGVVLEQGRFEDLLARGGHFARLFRHQLGEHGLEGS</sequence>
<comment type="caution">
    <text evidence="9">The sequence shown here is derived from an EMBL/GenBank/DDBJ whole genome shotgun (WGS) entry which is preliminary data.</text>
</comment>
<evidence type="ECO:0000256" key="1">
    <source>
        <dbReference type="ARBA" id="ARBA00004651"/>
    </source>
</evidence>
<evidence type="ECO:0000256" key="4">
    <source>
        <dbReference type="ARBA" id="ARBA00022840"/>
    </source>
</evidence>
<accession>A0A2U1ZTD6</accession>
<dbReference type="GO" id="GO:0034040">
    <property type="term" value="F:ATPase-coupled lipid transmembrane transporter activity"/>
    <property type="evidence" value="ECO:0007669"/>
    <property type="project" value="TreeGrafter"/>
</dbReference>
<dbReference type="GO" id="GO:0005524">
    <property type="term" value="F:ATP binding"/>
    <property type="evidence" value="ECO:0007669"/>
    <property type="project" value="UniProtKB-KW"/>
</dbReference>
<name>A0A2U1ZTD6_9MICO</name>
<gene>
    <name evidence="9" type="ORF">C8046_05770</name>
</gene>
<keyword evidence="4" id="KW-0067">ATP-binding</keyword>
<reference evidence="9 10" key="1">
    <citation type="submission" date="2018-03" db="EMBL/GenBank/DDBJ databases">
        <title>Genome assembly of novel Miniimonas species PCH200.</title>
        <authorList>
            <person name="Thakur V."/>
            <person name="Kumar V."/>
            <person name="Singh D."/>
        </authorList>
    </citation>
    <scope>NUCLEOTIDE SEQUENCE [LARGE SCALE GENOMIC DNA]</scope>
    <source>
        <strain evidence="9 10">PCH200</strain>
    </source>
</reference>
<evidence type="ECO:0000256" key="3">
    <source>
        <dbReference type="ARBA" id="ARBA00022741"/>
    </source>
</evidence>
<dbReference type="PANTHER" id="PTHR24221:SF654">
    <property type="entry name" value="ATP-BINDING CASSETTE SUB-FAMILY B MEMBER 6"/>
    <property type="match status" value="1"/>
</dbReference>
<feature type="transmembrane region" description="Helical" evidence="7">
    <location>
        <begin position="162"/>
        <end position="182"/>
    </location>
</feature>
<evidence type="ECO:0000256" key="5">
    <source>
        <dbReference type="ARBA" id="ARBA00022989"/>
    </source>
</evidence>
<dbReference type="Gene3D" id="3.40.50.300">
    <property type="entry name" value="P-loop containing nucleotide triphosphate hydrolases"/>
    <property type="match status" value="1"/>
</dbReference>
<dbReference type="PROSITE" id="PS00211">
    <property type="entry name" value="ABC_TRANSPORTER_1"/>
    <property type="match status" value="1"/>
</dbReference>
<dbReference type="InterPro" id="IPR027417">
    <property type="entry name" value="P-loop_NTPase"/>
</dbReference>
<dbReference type="EMBL" id="PYHR01000002">
    <property type="protein sequence ID" value="PWD50244.1"/>
    <property type="molecule type" value="Genomic_DNA"/>
</dbReference>
<dbReference type="PANTHER" id="PTHR24221">
    <property type="entry name" value="ATP-BINDING CASSETTE SUB-FAMILY B"/>
    <property type="match status" value="1"/>
</dbReference>
<evidence type="ECO:0000256" key="6">
    <source>
        <dbReference type="ARBA" id="ARBA00023136"/>
    </source>
</evidence>
<keyword evidence="10" id="KW-1185">Reference proteome</keyword>
<keyword evidence="2 7" id="KW-0812">Transmembrane</keyword>
<keyword evidence="5 7" id="KW-1133">Transmembrane helix</keyword>
<feature type="transmembrane region" description="Helical" evidence="7">
    <location>
        <begin position="21"/>
        <end position="43"/>
    </location>
</feature>
<feature type="domain" description="ABC transporter" evidence="8">
    <location>
        <begin position="336"/>
        <end position="575"/>
    </location>
</feature>
<dbReference type="OrthoDB" id="9806127at2"/>
<comment type="subcellular location">
    <subcellularLocation>
        <location evidence="1">Cell membrane</location>
        <topology evidence="1">Multi-pass membrane protein</topology>
    </subcellularLocation>
</comment>
<evidence type="ECO:0000313" key="10">
    <source>
        <dbReference type="Proteomes" id="UP000245166"/>
    </source>
</evidence>
<proteinExistence type="predicted"/>
<organism evidence="9 10">
    <name type="scientific">Serinibacter arcticus</name>
    <dbReference type="NCBI Taxonomy" id="1655435"/>
    <lineage>
        <taxon>Bacteria</taxon>
        <taxon>Bacillati</taxon>
        <taxon>Actinomycetota</taxon>
        <taxon>Actinomycetes</taxon>
        <taxon>Micrococcales</taxon>
        <taxon>Beutenbergiaceae</taxon>
        <taxon>Serinibacter</taxon>
    </lineage>
</organism>